<dbReference type="SUPFAM" id="SSF52540">
    <property type="entry name" value="P-loop containing nucleoside triphosphate hydrolases"/>
    <property type="match status" value="1"/>
</dbReference>
<dbReference type="RefSeq" id="WP_097109979.1">
    <property type="nucleotide sequence ID" value="NZ_OBEB01000001.1"/>
</dbReference>
<protein>
    <recommendedName>
        <fullName evidence="3">Sulfotransferase family protein</fullName>
    </recommendedName>
</protein>
<dbReference type="InterPro" id="IPR040632">
    <property type="entry name" value="Sulfotransfer_4"/>
</dbReference>
<dbReference type="PANTHER" id="PTHR36978:SF4">
    <property type="entry name" value="P-LOOP CONTAINING NUCLEOSIDE TRIPHOSPHATE HYDROLASE PROTEIN"/>
    <property type="match status" value="1"/>
</dbReference>
<evidence type="ECO:0000313" key="1">
    <source>
        <dbReference type="EMBL" id="SNY44530.1"/>
    </source>
</evidence>
<dbReference type="OrthoDB" id="7855297at2"/>
<evidence type="ECO:0000313" key="2">
    <source>
        <dbReference type="Proteomes" id="UP000219353"/>
    </source>
</evidence>
<dbReference type="Pfam" id="PF17784">
    <property type="entry name" value="Sulfotransfer_4"/>
    <property type="match status" value="1"/>
</dbReference>
<keyword evidence="2" id="KW-1185">Reference proteome</keyword>
<dbReference type="PANTHER" id="PTHR36978">
    <property type="entry name" value="P-LOOP CONTAINING NUCLEOTIDE TRIPHOSPHATE HYDROLASE"/>
    <property type="match status" value="1"/>
</dbReference>
<dbReference type="AlphaFoldDB" id="A0A285I969"/>
<name>A0A285I969_9GAMM</name>
<organism evidence="1 2">
    <name type="scientific">Arsukibacterium tuosuense</name>
    <dbReference type="NCBI Taxonomy" id="1323745"/>
    <lineage>
        <taxon>Bacteria</taxon>
        <taxon>Pseudomonadati</taxon>
        <taxon>Pseudomonadota</taxon>
        <taxon>Gammaproteobacteria</taxon>
        <taxon>Chromatiales</taxon>
        <taxon>Chromatiaceae</taxon>
        <taxon>Arsukibacterium</taxon>
    </lineage>
</organism>
<gene>
    <name evidence="1" type="ORF">SAMN06297280_0747</name>
</gene>
<dbReference type="EMBL" id="OBEB01000001">
    <property type="protein sequence ID" value="SNY44530.1"/>
    <property type="molecule type" value="Genomic_DNA"/>
</dbReference>
<accession>A0A285I969</accession>
<sequence length="207" mass="22968">MTISVIGTGVGRTGTYSLKLAINQLGAGPCHHMEEVLHKMPVQVPLWSAALGGQPDWQKIYSGYLSAVDWPTAGFFRELLKAYPTARFILTHRSPESWADSFGSTIFKLISERDQAPPEMKEWLEMAAGVIAKTGFPEGLDRDGLIKAFNAHNEAVKNTIPAKQLLVYEVKEGWGPLCKFLGKPIPSEPFPRTNDRAEFWDRVAGKI</sequence>
<dbReference type="Gene3D" id="3.40.50.300">
    <property type="entry name" value="P-loop containing nucleotide triphosphate hydrolases"/>
    <property type="match status" value="1"/>
</dbReference>
<dbReference type="Proteomes" id="UP000219353">
    <property type="component" value="Unassembled WGS sequence"/>
</dbReference>
<evidence type="ECO:0008006" key="3">
    <source>
        <dbReference type="Google" id="ProtNLM"/>
    </source>
</evidence>
<dbReference type="InterPro" id="IPR027417">
    <property type="entry name" value="P-loop_NTPase"/>
</dbReference>
<reference evidence="2" key="1">
    <citation type="submission" date="2017-09" db="EMBL/GenBank/DDBJ databases">
        <authorList>
            <person name="Varghese N."/>
            <person name="Submissions S."/>
        </authorList>
    </citation>
    <scope>NUCLEOTIDE SEQUENCE [LARGE SCALE GENOMIC DNA]</scope>
    <source>
        <strain evidence="2">CGMCC 1.12461</strain>
    </source>
</reference>
<proteinExistence type="predicted"/>